<reference evidence="3 4" key="1">
    <citation type="journal article" date="2018" name="Mol. Plant">
        <title>The genome of Artemisia annua provides insight into the evolution of Asteraceae family and artemisinin biosynthesis.</title>
        <authorList>
            <person name="Shen Q."/>
            <person name="Zhang L."/>
            <person name="Liao Z."/>
            <person name="Wang S."/>
            <person name="Yan T."/>
            <person name="Shi P."/>
            <person name="Liu M."/>
            <person name="Fu X."/>
            <person name="Pan Q."/>
            <person name="Wang Y."/>
            <person name="Lv Z."/>
            <person name="Lu X."/>
            <person name="Zhang F."/>
            <person name="Jiang W."/>
            <person name="Ma Y."/>
            <person name="Chen M."/>
            <person name="Hao X."/>
            <person name="Li L."/>
            <person name="Tang Y."/>
            <person name="Lv G."/>
            <person name="Zhou Y."/>
            <person name="Sun X."/>
            <person name="Brodelius P.E."/>
            <person name="Rose J.K.C."/>
            <person name="Tang K."/>
        </authorList>
    </citation>
    <scope>NUCLEOTIDE SEQUENCE [LARGE SCALE GENOMIC DNA]</scope>
    <source>
        <strain evidence="4">cv. Huhao1</strain>
        <tissue evidence="3">Leaf</tissue>
    </source>
</reference>
<evidence type="ECO:0000256" key="1">
    <source>
        <dbReference type="SAM" id="SignalP"/>
    </source>
</evidence>
<feature type="chain" id="PRO_5015502165" evidence="1">
    <location>
        <begin position="26"/>
        <end position="116"/>
    </location>
</feature>
<dbReference type="AlphaFoldDB" id="A0A2U1NCX9"/>
<comment type="caution">
    <text evidence="3">The sequence shown here is derived from an EMBL/GenBank/DDBJ whole genome shotgun (WGS) entry which is preliminary data.</text>
</comment>
<dbReference type="Pfam" id="PF14547">
    <property type="entry name" value="Hydrophob_seed"/>
    <property type="match status" value="1"/>
</dbReference>
<evidence type="ECO:0000313" key="3">
    <source>
        <dbReference type="EMBL" id="PWA71369.1"/>
    </source>
</evidence>
<evidence type="ECO:0000313" key="4">
    <source>
        <dbReference type="Proteomes" id="UP000245207"/>
    </source>
</evidence>
<dbReference type="CDD" id="cd01958">
    <property type="entry name" value="HPS_like"/>
    <property type="match status" value="1"/>
</dbReference>
<protein>
    <submittedName>
        <fullName evidence="3">Bifunctional inhibitor/plant lipid transfer protein/seed storage helical domain-containing protein</fullName>
    </submittedName>
</protein>
<feature type="domain" description="Bifunctional inhibitor/plant lipid transfer protein/seed storage helical" evidence="2">
    <location>
        <begin position="33"/>
        <end position="116"/>
    </location>
</feature>
<dbReference type="SMART" id="SM00499">
    <property type="entry name" value="AAI"/>
    <property type="match status" value="1"/>
</dbReference>
<name>A0A2U1NCX9_ARTAN</name>
<dbReference type="InterPro" id="IPR051636">
    <property type="entry name" value="Plant_LTP/defense-related"/>
</dbReference>
<keyword evidence="4" id="KW-1185">Reference proteome</keyword>
<dbReference type="Gene3D" id="1.10.110.10">
    <property type="entry name" value="Plant lipid-transfer and hydrophobic proteins"/>
    <property type="match status" value="1"/>
</dbReference>
<evidence type="ECO:0000259" key="2">
    <source>
        <dbReference type="SMART" id="SM00499"/>
    </source>
</evidence>
<dbReference type="EMBL" id="PKPP01003094">
    <property type="protein sequence ID" value="PWA71369.1"/>
    <property type="molecule type" value="Genomic_DNA"/>
</dbReference>
<accession>A0A2U1NCX9</accession>
<dbReference type="STRING" id="35608.A0A2U1NCX9"/>
<keyword evidence="1" id="KW-0732">Signal</keyword>
<dbReference type="Proteomes" id="UP000245207">
    <property type="component" value="Unassembled WGS sequence"/>
</dbReference>
<dbReference type="PANTHER" id="PTHR31731">
    <property type="match status" value="1"/>
</dbReference>
<gene>
    <name evidence="3" type="ORF">CTI12_AA271500</name>
</gene>
<dbReference type="SUPFAM" id="SSF47699">
    <property type="entry name" value="Bifunctional inhibitor/lipid-transfer protein/seed storage 2S albumin"/>
    <property type="match status" value="1"/>
</dbReference>
<dbReference type="InterPro" id="IPR036312">
    <property type="entry name" value="Bifun_inhib/LTP/seed_sf"/>
</dbReference>
<dbReference type="OrthoDB" id="696558at2759"/>
<dbReference type="InterPro" id="IPR027923">
    <property type="entry name" value="Hydrophob_seed_dom"/>
</dbReference>
<sequence length="116" mass="12054">MASMALRTTAFLLTINLIFFAFVSADQVPQASCPVDGLKFGACAGVLNNWLNGVVVGTVPTTPCCGLFFGLINFEAATCACKAIKANVLGVNVDAAISLKFLLNNCGKDVPDGFTC</sequence>
<feature type="signal peptide" evidence="1">
    <location>
        <begin position="1"/>
        <end position="25"/>
    </location>
</feature>
<proteinExistence type="predicted"/>
<organism evidence="3 4">
    <name type="scientific">Artemisia annua</name>
    <name type="common">Sweet wormwood</name>
    <dbReference type="NCBI Taxonomy" id="35608"/>
    <lineage>
        <taxon>Eukaryota</taxon>
        <taxon>Viridiplantae</taxon>
        <taxon>Streptophyta</taxon>
        <taxon>Embryophyta</taxon>
        <taxon>Tracheophyta</taxon>
        <taxon>Spermatophyta</taxon>
        <taxon>Magnoliopsida</taxon>
        <taxon>eudicotyledons</taxon>
        <taxon>Gunneridae</taxon>
        <taxon>Pentapetalae</taxon>
        <taxon>asterids</taxon>
        <taxon>campanulids</taxon>
        <taxon>Asterales</taxon>
        <taxon>Asteraceae</taxon>
        <taxon>Asteroideae</taxon>
        <taxon>Anthemideae</taxon>
        <taxon>Artemisiinae</taxon>
        <taxon>Artemisia</taxon>
    </lineage>
</organism>
<dbReference type="InterPro" id="IPR016140">
    <property type="entry name" value="Bifunc_inhib/LTP/seed_store"/>
</dbReference>